<protein>
    <submittedName>
        <fullName evidence="1">Uncharacterized protein</fullName>
    </submittedName>
</protein>
<sequence length="249" mass="27423">MLGLAGDILADSETRAGNPSADIFDGYCMKTKHAPISDTQINLYLESTLQLNFMQSEYEPCVVETVKSLRLFFLLRGSADKTSLSTKVVLGRPENNAVIDIAPSNAISLSYHRATRGSIKGSICGPDVRDVGPFVRTHDPMQTCIRYWSLSTTSAQIEKFPVRNAVFKADQEHSYIWSISIIAAVLQLSCGRMSLLDGSCLSSAVTSALQTSSMRWIVCVAEETALLSSRRFGYPREVFATELRAKDDH</sequence>
<accession>F4S3Q2</accession>
<dbReference type="GeneID" id="18924434"/>
<gene>
    <name evidence="1" type="ORF">MELLADRAFT_111596</name>
</gene>
<keyword evidence="2" id="KW-1185">Reference proteome</keyword>
<dbReference type="Proteomes" id="UP000001072">
    <property type="component" value="Unassembled WGS sequence"/>
</dbReference>
<dbReference type="HOGENOM" id="CLU_1115961_0_0_1"/>
<reference evidence="2" key="1">
    <citation type="journal article" date="2011" name="Proc. Natl. Acad. Sci. U.S.A.">
        <title>Obligate biotrophy features unraveled by the genomic analysis of rust fungi.</title>
        <authorList>
            <person name="Duplessis S."/>
            <person name="Cuomo C.A."/>
            <person name="Lin Y.-C."/>
            <person name="Aerts A."/>
            <person name="Tisserant E."/>
            <person name="Veneault-Fourrey C."/>
            <person name="Joly D.L."/>
            <person name="Hacquard S."/>
            <person name="Amselem J."/>
            <person name="Cantarel B.L."/>
            <person name="Chiu R."/>
            <person name="Coutinho P.M."/>
            <person name="Feau N."/>
            <person name="Field M."/>
            <person name="Frey P."/>
            <person name="Gelhaye E."/>
            <person name="Goldberg J."/>
            <person name="Grabherr M.G."/>
            <person name="Kodira C.D."/>
            <person name="Kohler A."/>
            <person name="Kuees U."/>
            <person name="Lindquist E.A."/>
            <person name="Lucas S.M."/>
            <person name="Mago R."/>
            <person name="Mauceli E."/>
            <person name="Morin E."/>
            <person name="Murat C."/>
            <person name="Pangilinan J.L."/>
            <person name="Park R."/>
            <person name="Pearson M."/>
            <person name="Quesneville H."/>
            <person name="Rouhier N."/>
            <person name="Sakthikumar S."/>
            <person name="Salamov A.A."/>
            <person name="Schmutz J."/>
            <person name="Selles B."/>
            <person name="Shapiro H."/>
            <person name="Tanguay P."/>
            <person name="Tuskan G.A."/>
            <person name="Henrissat B."/>
            <person name="Van de Peer Y."/>
            <person name="Rouze P."/>
            <person name="Ellis J.G."/>
            <person name="Dodds P.N."/>
            <person name="Schein J.E."/>
            <person name="Zhong S."/>
            <person name="Hamelin R.C."/>
            <person name="Grigoriev I.V."/>
            <person name="Szabo L.J."/>
            <person name="Martin F."/>
        </authorList>
    </citation>
    <scope>NUCLEOTIDE SEQUENCE [LARGE SCALE GENOMIC DNA]</scope>
    <source>
        <strain evidence="2">98AG31 / pathotype 3-4-7</strain>
    </source>
</reference>
<dbReference type="VEuPathDB" id="FungiDB:MELLADRAFT_111596"/>
<evidence type="ECO:0000313" key="2">
    <source>
        <dbReference type="Proteomes" id="UP000001072"/>
    </source>
</evidence>
<dbReference type="InParanoid" id="F4S3Q2"/>
<dbReference type="RefSeq" id="XP_007416027.1">
    <property type="nucleotide sequence ID" value="XM_007415965.1"/>
</dbReference>
<organism evidence="2">
    <name type="scientific">Melampsora larici-populina (strain 98AG31 / pathotype 3-4-7)</name>
    <name type="common">Poplar leaf rust fungus</name>
    <dbReference type="NCBI Taxonomy" id="747676"/>
    <lineage>
        <taxon>Eukaryota</taxon>
        <taxon>Fungi</taxon>
        <taxon>Dikarya</taxon>
        <taxon>Basidiomycota</taxon>
        <taxon>Pucciniomycotina</taxon>
        <taxon>Pucciniomycetes</taxon>
        <taxon>Pucciniales</taxon>
        <taxon>Melampsoraceae</taxon>
        <taxon>Melampsora</taxon>
    </lineage>
</organism>
<proteinExistence type="predicted"/>
<dbReference type="KEGG" id="mlr:MELLADRAFT_111596"/>
<evidence type="ECO:0000313" key="1">
    <source>
        <dbReference type="EMBL" id="EGG00756.1"/>
    </source>
</evidence>
<name>F4S3Q2_MELLP</name>
<dbReference type="AlphaFoldDB" id="F4S3Q2"/>
<dbReference type="EMBL" id="GL883144">
    <property type="protein sequence ID" value="EGG00756.1"/>
    <property type="molecule type" value="Genomic_DNA"/>
</dbReference>